<feature type="compositionally biased region" description="Basic and acidic residues" evidence="1">
    <location>
        <begin position="46"/>
        <end position="67"/>
    </location>
</feature>
<dbReference type="Proteomes" id="UP000712600">
    <property type="component" value="Unassembled WGS sequence"/>
</dbReference>
<name>A0A8S9S8P3_BRACR</name>
<sequence>MRTRGTDSQTTYQNHNETDKRVDVDMGTGQTQSCFLTNKTRRGKARRAEAGGEQRERVTGKTGEPSHKRLAYKWPHVPIAKTLSESKHDEQPESI</sequence>
<feature type="compositionally biased region" description="Polar residues" evidence="1">
    <location>
        <begin position="28"/>
        <end position="38"/>
    </location>
</feature>
<comment type="caution">
    <text evidence="2">The sequence shown here is derived from an EMBL/GenBank/DDBJ whole genome shotgun (WGS) entry which is preliminary data.</text>
</comment>
<feature type="compositionally biased region" description="Basic and acidic residues" evidence="1">
    <location>
        <begin position="84"/>
        <end position="95"/>
    </location>
</feature>
<proteinExistence type="predicted"/>
<dbReference type="EMBL" id="QGKX02000088">
    <property type="protein sequence ID" value="KAF3588264.1"/>
    <property type="molecule type" value="Genomic_DNA"/>
</dbReference>
<protein>
    <submittedName>
        <fullName evidence="2">Uncharacterized protein</fullName>
    </submittedName>
</protein>
<feature type="compositionally biased region" description="Polar residues" evidence="1">
    <location>
        <begin position="1"/>
        <end position="15"/>
    </location>
</feature>
<reference evidence="2" key="1">
    <citation type="submission" date="2019-12" db="EMBL/GenBank/DDBJ databases">
        <title>Genome sequencing and annotation of Brassica cretica.</title>
        <authorList>
            <person name="Studholme D.J."/>
            <person name="Sarris P."/>
        </authorList>
    </citation>
    <scope>NUCLEOTIDE SEQUENCE</scope>
    <source>
        <strain evidence="2">PFS-109/04</strain>
        <tissue evidence="2">Leaf</tissue>
    </source>
</reference>
<gene>
    <name evidence="2" type="ORF">F2Q69_00027846</name>
</gene>
<evidence type="ECO:0000313" key="2">
    <source>
        <dbReference type="EMBL" id="KAF3588264.1"/>
    </source>
</evidence>
<feature type="region of interest" description="Disordered" evidence="1">
    <location>
        <begin position="1"/>
        <end position="95"/>
    </location>
</feature>
<accession>A0A8S9S8P3</accession>
<evidence type="ECO:0000313" key="3">
    <source>
        <dbReference type="Proteomes" id="UP000712600"/>
    </source>
</evidence>
<evidence type="ECO:0000256" key="1">
    <source>
        <dbReference type="SAM" id="MobiDB-lite"/>
    </source>
</evidence>
<dbReference type="AlphaFoldDB" id="A0A8S9S8P3"/>
<organism evidence="2 3">
    <name type="scientific">Brassica cretica</name>
    <name type="common">Mustard</name>
    <dbReference type="NCBI Taxonomy" id="69181"/>
    <lineage>
        <taxon>Eukaryota</taxon>
        <taxon>Viridiplantae</taxon>
        <taxon>Streptophyta</taxon>
        <taxon>Embryophyta</taxon>
        <taxon>Tracheophyta</taxon>
        <taxon>Spermatophyta</taxon>
        <taxon>Magnoliopsida</taxon>
        <taxon>eudicotyledons</taxon>
        <taxon>Gunneridae</taxon>
        <taxon>Pentapetalae</taxon>
        <taxon>rosids</taxon>
        <taxon>malvids</taxon>
        <taxon>Brassicales</taxon>
        <taxon>Brassicaceae</taxon>
        <taxon>Brassiceae</taxon>
        <taxon>Brassica</taxon>
    </lineage>
</organism>